<dbReference type="AlphaFoldDB" id="A0A0F9XIT1"/>
<dbReference type="PRINTS" id="PR00111">
    <property type="entry name" value="ABHYDROLASE"/>
</dbReference>
<proteinExistence type="predicted"/>
<protein>
    <recommendedName>
        <fullName evidence="1">AB hydrolase-1 domain-containing protein</fullName>
    </recommendedName>
</protein>
<reference evidence="2" key="1">
    <citation type="journal article" date="2015" name="Nature">
        <title>Complex archaea that bridge the gap between prokaryotes and eukaryotes.</title>
        <authorList>
            <person name="Spang A."/>
            <person name="Saw J.H."/>
            <person name="Jorgensen S.L."/>
            <person name="Zaremba-Niedzwiedzka K."/>
            <person name="Martijn J."/>
            <person name="Lind A.E."/>
            <person name="van Eijk R."/>
            <person name="Schleper C."/>
            <person name="Guy L."/>
            <person name="Ettema T.J."/>
        </authorList>
    </citation>
    <scope>NUCLEOTIDE SEQUENCE</scope>
</reference>
<dbReference type="PANTHER" id="PTHR43798:SF33">
    <property type="entry name" value="HYDROLASE, PUTATIVE (AFU_ORTHOLOGUE AFUA_2G14860)-RELATED"/>
    <property type="match status" value="1"/>
</dbReference>
<sequence>MPTYPDTLQGNAAPELPDWFSRAMDEPGQSRFFDTDENRLHYLGWNLEDEHKPILLFIHGFRGHAHWWDFIAPSFVSQFRVVALDLSGMGDSGHREVYDAVAPARDILALIKHLGSTPVIAVGHSYGGSRLLRACSERPELFQRLIIIDSFVLFEGEPFPPEPATIRGNRVYPDLSTGTQRFRLMPDQPITHDYLLEHVARHSLRPCHGGYRWKFDPTLPVGGTREADGESLLRSIRCRVDYVRAENSVVASQERATRIVAYLADGHGPIVVPEGHHHLMFDQPLTLISVLRALLA</sequence>
<dbReference type="InterPro" id="IPR050266">
    <property type="entry name" value="AB_hydrolase_sf"/>
</dbReference>
<evidence type="ECO:0000259" key="1">
    <source>
        <dbReference type="Pfam" id="PF12697"/>
    </source>
</evidence>
<accession>A0A0F9XIT1</accession>
<organism evidence="2">
    <name type="scientific">marine sediment metagenome</name>
    <dbReference type="NCBI Taxonomy" id="412755"/>
    <lineage>
        <taxon>unclassified sequences</taxon>
        <taxon>metagenomes</taxon>
        <taxon>ecological metagenomes</taxon>
    </lineage>
</organism>
<dbReference type="GO" id="GO:0016020">
    <property type="term" value="C:membrane"/>
    <property type="evidence" value="ECO:0007669"/>
    <property type="project" value="TreeGrafter"/>
</dbReference>
<gene>
    <name evidence="2" type="ORF">LCGC14_0213430</name>
</gene>
<dbReference type="InterPro" id="IPR029058">
    <property type="entry name" value="AB_hydrolase_fold"/>
</dbReference>
<dbReference type="Pfam" id="PF12697">
    <property type="entry name" value="Abhydrolase_6"/>
    <property type="match status" value="1"/>
</dbReference>
<dbReference type="Gene3D" id="3.40.50.1820">
    <property type="entry name" value="alpha/beta hydrolase"/>
    <property type="match status" value="1"/>
</dbReference>
<dbReference type="EMBL" id="LAZR01000099">
    <property type="protein sequence ID" value="KKN91868.1"/>
    <property type="molecule type" value="Genomic_DNA"/>
</dbReference>
<evidence type="ECO:0000313" key="2">
    <source>
        <dbReference type="EMBL" id="KKN91868.1"/>
    </source>
</evidence>
<dbReference type="InterPro" id="IPR000073">
    <property type="entry name" value="AB_hydrolase_1"/>
</dbReference>
<dbReference type="SUPFAM" id="SSF53474">
    <property type="entry name" value="alpha/beta-Hydrolases"/>
    <property type="match status" value="1"/>
</dbReference>
<feature type="domain" description="AB hydrolase-1" evidence="1">
    <location>
        <begin position="55"/>
        <end position="284"/>
    </location>
</feature>
<name>A0A0F9XIT1_9ZZZZ</name>
<comment type="caution">
    <text evidence="2">The sequence shown here is derived from an EMBL/GenBank/DDBJ whole genome shotgun (WGS) entry which is preliminary data.</text>
</comment>
<dbReference type="PANTHER" id="PTHR43798">
    <property type="entry name" value="MONOACYLGLYCEROL LIPASE"/>
    <property type="match status" value="1"/>
</dbReference>